<organism evidence="2 3">
    <name type="scientific">Acanthoscelides obtectus</name>
    <name type="common">Bean weevil</name>
    <name type="synonym">Bruchus obtectus</name>
    <dbReference type="NCBI Taxonomy" id="200917"/>
    <lineage>
        <taxon>Eukaryota</taxon>
        <taxon>Metazoa</taxon>
        <taxon>Ecdysozoa</taxon>
        <taxon>Arthropoda</taxon>
        <taxon>Hexapoda</taxon>
        <taxon>Insecta</taxon>
        <taxon>Pterygota</taxon>
        <taxon>Neoptera</taxon>
        <taxon>Endopterygota</taxon>
        <taxon>Coleoptera</taxon>
        <taxon>Polyphaga</taxon>
        <taxon>Cucujiformia</taxon>
        <taxon>Chrysomeloidea</taxon>
        <taxon>Chrysomelidae</taxon>
        <taxon>Bruchinae</taxon>
        <taxon>Bruchini</taxon>
        <taxon>Acanthoscelides</taxon>
    </lineage>
</organism>
<evidence type="ECO:0000313" key="3">
    <source>
        <dbReference type="Proteomes" id="UP001152888"/>
    </source>
</evidence>
<name>A0A9P0L4W0_ACAOB</name>
<dbReference type="AlphaFoldDB" id="A0A9P0L4W0"/>
<gene>
    <name evidence="2" type="ORF">ACAOBT_LOCUS19124</name>
</gene>
<sequence>MTGLLSDAHEKTASISTIMNGFKITGIWSVDRTVFSETDFIASNALFENDSEKASEDSEAEDLPETTPEPKDDATEPPVYSDSTAKTKIATQEISIPLLKKFTLYPRIKVTLIGENFLNQTSC</sequence>
<protein>
    <submittedName>
        <fullName evidence="2">Uncharacterized protein</fullName>
    </submittedName>
</protein>
<reference evidence="2" key="1">
    <citation type="submission" date="2022-03" db="EMBL/GenBank/DDBJ databases">
        <authorList>
            <person name="Sayadi A."/>
        </authorList>
    </citation>
    <scope>NUCLEOTIDE SEQUENCE</scope>
</reference>
<evidence type="ECO:0000313" key="2">
    <source>
        <dbReference type="EMBL" id="CAH1989608.1"/>
    </source>
</evidence>
<accession>A0A9P0L4W0</accession>
<proteinExistence type="predicted"/>
<feature type="region of interest" description="Disordered" evidence="1">
    <location>
        <begin position="46"/>
        <end position="86"/>
    </location>
</feature>
<keyword evidence="3" id="KW-1185">Reference proteome</keyword>
<dbReference type="Proteomes" id="UP001152888">
    <property type="component" value="Unassembled WGS sequence"/>
</dbReference>
<evidence type="ECO:0000256" key="1">
    <source>
        <dbReference type="SAM" id="MobiDB-lite"/>
    </source>
</evidence>
<dbReference type="EMBL" id="CAKOFQ010007067">
    <property type="protein sequence ID" value="CAH1989608.1"/>
    <property type="molecule type" value="Genomic_DNA"/>
</dbReference>
<comment type="caution">
    <text evidence="2">The sequence shown here is derived from an EMBL/GenBank/DDBJ whole genome shotgun (WGS) entry which is preliminary data.</text>
</comment>